<dbReference type="PANTHER" id="PTHR30055:SF200">
    <property type="entry name" value="HTH-TYPE TRANSCRIPTIONAL REPRESSOR BDCR"/>
    <property type="match status" value="1"/>
</dbReference>
<feature type="domain" description="HTH tetR-type" evidence="3">
    <location>
        <begin position="47"/>
        <end position="107"/>
    </location>
</feature>
<accession>A0ABV0IZ27</accession>
<dbReference type="Gene3D" id="1.10.357.10">
    <property type="entry name" value="Tetracycline Repressor, domain 2"/>
    <property type="match status" value="1"/>
</dbReference>
<keyword evidence="1 2" id="KW-0238">DNA-binding</keyword>
<dbReference type="SUPFAM" id="SSF46689">
    <property type="entry name" value="Homeodomain-like"/>
    <property type="match status" value="1"/>
</dbReference>
<name>A0ABV0IZ27_9NEIS</name>
<dbReference type="InterPro" id="IPR009057">
    <property type="entry name" value="Homeodomain-like_sf"/>
</dbReference>
<sequence>MEDAPARHEPESGDTVRYHCVGMMIPIGIIVKTDGKMNKRKAAEPSVPLRERLLEAAGELFYNDGIRATGVEAIAARANTTKMALYRHFQSKDALLAEWLRQVIAGYWRAFDAIEAEHAGDPRAQILGWAAFFADDAGAWSHRGCPFINSIAELPDREHVGRKLIAEYKQGQWRRLAGLCRAAGLASPEETASELMLVFEGAQVAAQNQSIADAGALALRIAGAIVERQAQASIG</sequence>
<proteinExistence type="predicted"/>
<protein>
    <submittedName>
        <fullName evidence="4">TetR/AcrR family transcriptional regulator</fullName>
    </submittedName>
</protein>
<evidence type="ECO:0000256" key="1">
    <source>
        <dbReference type="ARBA" id="ARBA00023125"/>
    </source>
</evidence>
<dbReference type="SUPFAM" id="SSF48498">
    <property type="entry name" value="Tetracyclin repressor-like, C-terminal domain"/>
    <property type="match status" value="1"/>
</dbReference>
<gene>
    <name evidence="4" type="ORF">ABI908_20750</name>
</gene>
<evidence type="ECO:0000313" key="5">
    <source>
        <dbReference type="Proteomes" id="UP001462502"/>
    </source>
</evidence>
<dbReference type="PROSITE" id="PS50977">
    <property type="entry name" value="HTH_TETR_2"/>
    <property type="match status" value="1"/>
</dbReference>
<evidence type="ECO:0000313" key="4">
    <source>
        <dbReference type="EMBL" id="MEO9386531.1"/>
    </source>
</evidence>
<evidence type="ECO:0000259" key="3">
    <source>
        <dbReference type="PROSITE" id="PS50977"/>
    </source>
</evidence>
<dbReference type="PRINTS" id="PR00455">
    <property type="entry name" value="HTHTETR"/>
</dbReference>
<dbReference type="Pfam" id="PF00440">
    <property type="entry name" value="TetR_N"/>
    <property type="match status" value="1"/>
</dbReference>
<dbReference type="InterPro" id="IPR036271">
    <property type="entry name" value="Tet_transcr_reg_TetR-rel_C_sf"/>
</dbReference>
<dbReference type="PANTHER" id="PTHR30055">
    <property type="entry name" value="HTH-TYPE TRANSCRIPTIONAL REGULATOR RUTR"/>
    <property type="match status" value="1"/>
</dbReference>
<organism evidence="4 5">
    <name type="scientific">Chromobacterium phragmitis</name>
    <dbReference type="NCBI Taxonomy" id="2202141"/>
    <lineage>
        <taxon>Bacteria</taxon>
        <taxon>Pseudomonadati</taxon>
        <taxon>Pseudomonadota</taxon>
        <taxon>Betaproteobacteria</taxon>
        <taxon>Neisseriales</taxon>
        <taxon>Chromobacteriaceae</taxon>
        <taxon>Chromobacterium</taxon>
    </lineage>
</organism>
<reference evidence="4 5" key="1">
    <citation type="submission" date="2024-05" db="EMBL/GenBank/DDBJ databases">
        <authorList>
            <person name="De Oliveira J.P."/>
            <person name="Noriler S.A."/>
            <person name="De Oliveira A.G."/>
            <person name="Sipoli D.S."/>
        </authorList>
    </citation>
    <scope>NUCLEOTIDE SEQUENCE [LARGE SCALE GENOMIC DNA]</scope>
    <source>
        <strain evidence="4 5">LABIM192</strain>
    </source>
</reference>
<dbReference type="EMBL" id="JBDXMI010000001">
    <property type="protein sequence ID" value="MEO9386531.1"/>
    <property type="molecule type" value="Genomic_DNA"/>
</dbReference>
<evidence type="ECO:0000256" key="2">
    <source>
        <dbReference type="PROSITE-ProRule" id="PRU00335"/>
    </source>
</evidence>
<dbReference type="RefSeq" id="WP_347950075.1">
    <property type="nucleotide sequence ID" value="NZ_CP158160.1"/>
</dbReference>
<keyword evidence="5" id="KW-1185">Reference proteome</keyword>
<dbReference type="InterPro" id="IPR001647">
    <property type="entry name" value="HTH_TetR"/>
</dbReference>
<dbReference type="Proteomes" id="UP001462502">
    <property type="component" value="Unassembled WGS sequence"/>
</dbReference>
<feature type="DNA-binding region" description="H-T-H motif" evidence="2">
    <location>
        <begin position="70"/>
        <end position="89"/>
    </location>
</feature>
<comment type="caution">
    <text evidence="4">The sequence shown here is derived from an EMBL/GenBank/DDBJ whole genome shotgun (WGS) entry which is preliminary data.</text>
</comment>
<dbReference type="InterPro" id="IPR050109">
    <property type="entry name" value="HTH-type_TetR-like_transc_reg"/>
</dbReference>